<reference evidence="1 2" key="2">
    <citation type="journal article" date="2022" name="Mol. Ecol. Resour.">
        <title>The genomes of chicory, endive, great burdock and yacon provide insights into Asteraceae paleo-polyploidization history and plant inulin production.</title>
        <authorList>
            <person name="Fan W."/>
            <person name="Wang S."/>
            <person name="Wang H."/>
            <person name="Wang A."/>
            <person name="Jiang F."/>
            <person name="Liu H."/>
            <person name="Zhao H."/>
            <person name="Xu D."/>
            <person name="Zhang Y."/>
        </authorList>
    </citation>
    <scope>NUCLEOTIDE SEQUENCE [LARGE SCALE GENOMIC DNA]</scope>
    <source>
        <strain evidence="2">cv. Niubang</strain>
    </source>
</reference>
<evidence type="ECO:0000313" key="2">
    <source>
        <dbReference type="Proteomes" id="UP001055879"/>
    </source>
</evidence>
<comment type="caution">
    <text evidence="1">The sequence shown here is derived from an EMBL/GenBank/DDBJ whole genome shotgun (WGS) entry which is preliminary data.</text>
</comment>
<name>A0ACB9AYM2_ARCLA</name>
<proteinExistence type="predicted"/>
<organism evidence="1 2">
    <name type="scientific">Arctium lappa</name>
    <name type="common">Greater burdock</name>
    <name type="synonym">Lappa major</name>
    <dbReference type="NCBI Taxonomy" id="4217"/>
    <lineage>
        <taxon>Eukaryota</taxon>
        <taxon>Viridiplantae</taxon>
        <taxon>Streptophyta</taxon>
        <taxon>Embryophyta</taxon>
        <taxon>Tracheophyta</taxon>
        <taxon>Spermatophyta</taxon>
        <taxon>Magnoliopsida</taxon>
        <taxon>eudicotyledons</taxon>
        <taxon>Gunneridae</taxon>
        <taxon>Pentapetalae</taxon>
        <taxon>asterids</taxon>
        <taxon>campanulids</taxon>
        <taxon>Asterales</taxon>
        <taxon>Asteraceae</taxon>
        <taxon>Carduoideae</taxon>
        <taxon>Cardueae</taxon>
        <taxon>Arctiinae</taxon>
        <taxon>Arctium</taxon>
    </lineage>
</organism>
<gene>
    <name evidence="1" type="ORF">L6452_22313</name>
</gene>
<evidence type="ECO:0000313" key="1">
    <source>
        <dbReference type="EMBL" id="KAI3715334.1"/>
    </source>
</evidence>
<reference evidence="2" key="1">
    <citation type="journal article" date="2022" name="Mol. Ecol. Resour.">
        <title>The genomes of chicory, endive, great burdock and yacon provide insights into Asteraceae palaeo-polyploidization history and plant inulin production.</title>
        <authorList>
            <person name="Fan W."/>
            <person name="Wang S."/>
            <person name="Wang H."/>
            <person name="Wang A."/>
            <person name="Jiang F."/>
            <person name="Liu H."/>
            <person name="Zhao H."/>
            <person name="Xu D."/>
            <person name="Zhang Y."/>
        </authorList>
    </citation>
    <scope>NUCLEOTIDE SEQUENCE [LARGE SCALE GENOMIC DNA]</scope>
    <source>
        <strain evidence="2">cv. Niubang</strain>
    </source>
</reference>
<sequence length="583" mass="66122">MMGQDSVNIFKTFPTTTLGEQSSKGPRCQETKGVEGASARQKTPTKTSKDPSRVVNKPKGGEDRYNYEELMETIANVNMDVLKQGAEIEEMKLVILSQQVQITKLKKMVLRLVQKKKRTKFVLKKRSIPHDASKKGESQAEVDKQSPVRMKVQFEGETGADKEENVGSEAETIENVVDIAKAAVTEAAAVTNEPEAETELSREEIEIVETLVKAQKATQKAKGVMIKEGGLEKKRKEISVEDAKKKGKEEVVESAKASKKQSQIALDEELARKMQAELEKVEETQSAKDREIALEMAVKLNEEYQKSLKSTTAAKKGTMKASRQRLPLKTRQRQPSKTCLANQERRKMINFLKGAIGVPEGMFTGMSFGRIEELYEKEMAKLKEDFIQRVEVERKMKERHDLNIQQPFPDSEEGTPSKDKKEVKQEETLAQKIGDIKRKKSIATKPKAKGARIEEEEKEYEKSEAEAEPTVEPPTESEQSNQQFNEQFHLYMTLTDEDLVQADPISMKAPEIIVWDILKDQGKEYFRIKRLGDHYEVYATWGKIIRSCSRSDLEEMHKVGMSLYSKVLEEAGISLTKISMEYL</sequence>
<keyword evidence="2" id="KW-1185">Reference proteome</keyword>
<accession>A0ACB9AYM2</accession>
<dbReference type="EMBL" id="CM042053">
    <property type="protein sequence ID" value="KAI3715334.1"/>
    <property type="molecule type" value="Genomic_DNA"/>
</dbReference>
<protein>
    <submittedName>
        <fullName evidence="1">Uncharacterized protein</fullName>
    </submittedName>
</protein>
<dbReference type="Proteomes" id="UP001055879">
    <property type="component" value="Linkage Group LG07"/>
</dbReference>